<organism evidence="1 2">
    <name type="scientific">Goodea atripinnis</name>
    <dbReference type="NCBI Taxonomy" id="208336"/>
    <lineage>
        <taxon>Eukaryota</taxon>
        <taxon>Metazoa</taxon>
        <taxon>Chordata</taxon>
        <taxon>Craniata</taxon>
        <taxon>Vertebrata</taxon>
        <taxon>Euteleostomi</taxon>
        <taxon>Actinopterygii</taxon>
        <taxon>Neopterygii</taxon>
        <taxon>Teleostei</taxon>
        <taxon>Neoteleostei</taxon>
        <taxon>Acanthomorphata</taxon>
        <taxon>Ovalentaria</taxon>
        <taxon>Atherinomorphae</taxon>
        <taxon>Cyprinodontiformes</taxon>
        <taxon>Goodeidae</taxon>
        <taxon>Goodea</taxon>
    </lineage>
</organism>
<dbReference type="EMBL" id="JAHRIO010082554">
    <property type="protein sequence ID" value="MEQ2185970.1"/>
    <property type="molecule type" value="Genomic_DNA"/>
</dbReference>
<reference evidence="1 2" key="1">
    <citation type="submission" date="2021-06" db="EMBL/GenBank/DDBJ databases">
        <authorList>
            <person name="Palmer J.M."/>
        </authorList>
    </citation>
    <scope>NUCLEOTIDE SEQUENCE [LARGE SCALE GENOMIC DNA]</scope>
    <source>
        <strain evidence="1 2">GA_2019</strain>
        <tissue evidence="1">Muscle</tissue>
    </source>
</reference>
<protein>
    <submittedName>
        <fullName evidence="1">Uncharacterized protein</fullName>
    </submittedName>
</protein>
<comment type="caution">
    <text evidence="1">The sequence shown here is derived from an EMBL/GenBank/DDBJ whole genome shotgun (WGS) entry which is preliminary data.</text>
</comment>
<sequence length="93" mass="10211">LTVASRVCVINWTGHATPNKRIVSIRNEKDLCMTSNSAQADAAEAVWRSAVAAGGAEPLSSSKKNLRQCDGTWTRITGRPCHRNVTINHFELY</sequence>
<dbReference type="Proteomes" id="UP001476798">
    <property type="component" value="Unassembled WGS sequence"/>
</dbReference>
<accession>A0ABV0PR48</accession>
<name>A0ABV0PR48_9TELE</name>
<evidence type="ECO:0000313" key="2">
    <source>
        <dbReference type="Proteomes" id="UP001476798"/>
    </source>
</evidence>
<evidence type="ECO:0000313" key="1">
    <source>
        <dbReference type="EMBL" id="MEQ2185970.1"/>
    </source>
</evidence>
<feature type="non-terminal residue" evidence="1">
    <location>
        <position position="1"/>
    </location>
</feature>
<gene>
    <name evidence="1" type="ORF">GOODEAATRI_023853</name>
</gene>
<proteinExistence type="predicted"/>
<keyword evidence="2" id="KW-1185">Reference proteome</keyword>